<dbReference type="EC" id="2.4.1.266" evidence="6"/>
<evidence type="ECO:0000313" key="12">
    <source>
        <dbReference type="Proteomes" id="UP000014923"/>
    </source>
</evidence>
<sequence length="208" mass="23131">MKIDCIIPAYNEERTVGEVINVVKEVEIIRNIIVVNDGSTDNTANIAREKGATVIENPKNLGKGGAIKNGIENTDADIILLLDADLIGLTKKHVIDLLTPVMNDEADMTVGIFSSGRLATDLAQFVAPNLSGQRALKRYVIDTMDNLDMTKYGVEVALTKHASKMKYRVINVELKDMTHIMKEEKLGLKKGIKARLKMYYDILRCLRT</sequence>
<dbReference type="Proteomes" id="UP000014923">
    <property type="component" value="Unassembled WGS sequence"/>
</dbReference>
<comment type="catalytic activity">
    <reaction evidence="8">
        <text>(2R)-3-phosphoglycerate + UDP-alpha-D-glucose = (2R)-2-O-(alpha-D-glucopyranosyl)-3-phospho-glycerate + UDP + H(+)</text>
        <dbReference type="Rhea" id="RHEA:31319"/>
        <dbReference type="ChEBI" id="CHEBI:15378"/>
        <dbReference type="ChEBI" id="CHEBI:58223"/>
        <dbReference type="ChEBI" id="CHEBI:58272"/>
        <dbReference type="ChEBI" id="CHEBI:58885"/>
        <dbReference type="ChEBI" id="CHEBI:62600"/>
        <dbReference type="EC" id="2.4.1.266"/>
    </reaction>
    <physiologicalReaction direction="left-to-right" evidence="8">
        <dbReference type="Rhea" id="RHEA:31320"/>
    </physiologicalReaction>
</comment>
<dbReference type="RefSeq" id="WP_018661570.1">
    <property type="nucleotide sequence ID" value="NZ_HF952018.1"/>
</dbReference>
<comment type="catalytic activity">
    <reaction evidence="9">
        <text>an NDP-alpha-D-glucose + (2R)-3-phosphoglycerate = (2R)-2-O-(alpha-D-glucopyranosyl)-3-phospho-glycerate + a ribonucleoside 5'-diphosphate + H(+)</text>
        <dbReference type="Rhea" id="RHEA:47244"/>
        <dbReference type="ChEBI" id="CHEBI:15378"/>
        <dbReference type="ChEBI" id="CHEBI:57930"/>
        <dbReference type="ChEBI" id="CHEBI:58272"/>
        <dbReference type="ChEBI" id="CHEBI:62600"/>
        <dbReference type="ChEBI" id="CHEBI:76533"/>
        <dbReference type="EC" id="2.4.1.266"/>
    </reaction>
    <physiologicalReaction direction="left-to-right" evidence="9">
        <dbReference type="Rhea" id="RHEA:47245"/>
    </physiologicalReaction>
</comment>
<evidence type="ECO:0000256" key="2">
    <source>
        <dbReference type="ARBA" id="ARBA00006739"/>
    </source>
</evidence>
<dbReference type="InterPro" id="IPR050256">
    <property type="entry name" value="Glycosyltransferase_2"/>
</dbReference>
<reference evidence="11" key="1">
    <citation type="submission" date="2013-03" db="EMBL/GenBank/DDBJ databases">
        <title>Draft genome sequence of the hydrogen-ethanol-producing anaerobic alkalithermophilic Caloramator celere.</title>
        <authorList>
            <person name="Ciranna A."/>
            <person name="Larjo A."/>
            <person name="Kivisto A."/>
            <person name="Santala V."/>
            <person name="Roos C."/>
            <person name="Karp M."/>
        </authorList>
    </citation>
    <scope>NUCLEOTIDE SEQUENCE [LARGE SCALE GENOMIC DNA]</scope>
    <source>
        <strain evidence="11">DSM 8682</strain>
    </source>
</reference>
<dbReference type="eggNOG" id="COG0463">
    <property type="taxonomic scope" value="Bacteria"/>
</dbReference>
<dbReference type="EMBL" id="CAVN010000092">
    <property type="protein sequence ID" value="CDF57946.1"/>
    <property type="molecule type" value="Genomic_DNA"/>
</dbReference>
<comment type="similarity">
    <text evidence="2">Belongs to the glycosyltransferase 2 family.</text>
</comment>
<dbReference type="PANTHER" id="PTHR48090">
    <property type="entry name" value="UNDECAPRENYL-PHOSPHATE 4-DEOXY-4-FORMAMIDO-L-ARABINOSE TRANSFERASE-RELATED"/>
    <property type="match status" value="1"/>
</dbReference>
<organism evidence="11 12">
    <name type="scientific">Thermobrachium celere DSM 8682</name>
    <dbReference type="NCBI Taxonomy" id="941824"/>
    <lineage>
        <taxon>Bacteria</taxon>
        <taxon>Bacillati</taxon>
        <taxon>Bacillota</taxon>
        <taxon>Clostridia</taxon>
        <taxon>Eubacteriales</taxon>
        <taxon>Clostridiaceae</taxon>
        <taxon>Thermobrachium</taxon>
    </lineage>
</organism>
<keyword evidence="4 11" id="KW-0808">Transferase</keyword>
<dbReference type="Gene3D" id="3.90.550.10">
    <property type="entry name" value="Spore Coat Polysaccharide Biosynthesis Protein SpsA, Chain A"/>
    <property type="match status" value="1"/>
</dbReference>
<dbReference type="Pfam" id="PF00535">
    <property type="entry name" value="Glycos_transf_2"/>
    <property type="match status" value="1"/>
</dbReference>
<dbReference type="CDD" id="cd04179">
    <property type="entry name" value="DPM_DPG-synthase_like"/>
    <property type="match status" value="1"/>
</dbReference>
<name>R7RRG3_9CLOT</name>
<dbReference type="OrthoDB" id="9810303at2"/>
<evidence type="ECO:0000256" key="6">
    <source>
        <dbReference type="ARBA" id="ARBA00039022"/>
    </source>
</evidence>
<comment type="caution">
    <text evidence="11">The sequence shown here is derived from an EMBL/GenBank/DDBJ whole genome shotgun (WGS) entry which is preliminary data.</text>
</comment>
<accession>R7RRG3</accession>
<evidence type="ECO:0000256" key="3">
    <source>
        <dbReference type="ARBA" id="ARBA00022676"/>
    </source>
</evidence>
<evidence type="ECO:0000256" key="9">
    <source>
        <dbReference type="ARBA" id="ARBA00048997"/>
    </source>
</evidence>
<evidence type="ECO:0000313" key="11">
    <source>
        <dbReference type="EMBL" id="CDF57946.1"/>
    </source>
</evidence>
<evidence type="ECO:0000259" key="10">
    <source>
        <dbReference type="Pfam" id="PF00535"/>
    </source>
</evidence>
<dbReference type="SUPFAM" id="SSF53448">
    <property type="entry name" value="Nucleotide-diphospho-sugar transferases"/>
    <property type="match status" value="1"/>
</dbReference>
<keyword evidence="3" id="KW-0328">Glycosyltransferase</keyword>
<dbReference type="GO" id="GO:0016757">
    <property type="term" value="F:glycosyltransferase activity"/>
    <property type="evidence" value="ECO:0007669"/>
    <property type="project" value="UniProtKB-KW"/>
</dbReference>
<proteinExistence type="inferred from homology"/>
<evidence type="ECO:0000256" key="8">
    <source>
        <dbReference type="ARBA" id="ARBA00048689"/>
    </source>
</evidence>
<gene>
    <name evidence="11" type="ORF">TCEL_01860</name>
</gene>
<dbReference type="InterPro" id="IPR029044">
    <property type="entry name" value="Nucleotide-diphossugar_trans"/>
</dbReference>
<keyword evidence="5" id="KW-0460">Magnesium</keyword>
<dbReference type="AlphaFoldDB" id="R7RRG3"/>
<keyword evidence="12" id="KW-1185">Reference proteome</keyword>
<protein>
    <recommendedName>
        <fullName evidence="7">Glucosyl-3-phosphoglycerate synthase</fullName>
        <ecNumber evidence="6">2.4.1.266</ecNumber>
    </recommendedName>
</protein>
<feature type="domain" description="Glycosyltransferase 2-like" evidence="10">
    <location>
        <begin position="5"/>
        <end position="114"/>
    </location>
</feature>
<evidence type="ECO:0000256" key="5">
    <source>
        <dbReference type="ARBA" id="ARBA00022842"/>
    </source>
</evidence>
<dbReference type="PANTHER" id="PTHR48090:SF10">
    <property type="entry name" value="GLUCOSYL-3-PHOSPHOGLYCERATE SYNTHASE"/>
    <property type="match status" value="1"/>
</dbReference>
<evidence type="ECO:0000256" key="4">
    <source>
        <dbReference type="ARBA" id="ARBA00022679"/>
    </source>
</evidence>
<evidence type="ECO:0000256" key="7">
    <source>
        <dbReference type="ARBA" id="ARBA00040894"/>
    </source>
</evidence>
<dbReference type="HOGENOM" id="CLU_033536_6_1_9"/>
<comment type="cofactor">
    <cofactor evidence="1">
        <name>Mg(2+)</name>
        <dbReference type="ChEBI" id="CHEBI:18420"/>
    </cofactor>
</comment>
<dbReference type="InterPro" id="IPR001173">
    <property type="entry name" value="Glyco_trans_2-like"/>
</dbReference>
<evidence type="ECO:0000256" key="1">
    <source>
        <dbReference type="ARBA" id="ARBA00001946"/>
    </source>
</evidence>